<protein>
    <submittedName>
        <fullName evidence="2">Eci1 protein</fullName>
    </submittedName>
</protein>
<accession>A0A812RFD0</accession>
<evidence type="ECO:0000256" key="1">
    <source>
        <dbReference type="SAM" id="Phobius"/>
    </source>
</evidence>
<keyword evidence="1" id="KW-1133">Transmembrane helix</keyword>
<gene>
    <name evidence="2" type="primary">Eci1</name>
    <name evidence="2" type="ORF">SNAT2548_LOCUS23855</name>
</gene>
<evidence type="ECO:0000313" key="3">
    <source>
        <dbReference type="Proteomes" id="UP000604046"/>
    </source>
</evidence>
<dbReference type="Proteomes" id="UP000604046">
    <property type="component" value="Unassembled WGS sequence"/>
</dbReference>
<feature type="transmembrane region" description="Helical" evidence="1">
    <location>
        <begin position="185"/>
        <end position="211"/>
    </location>
</feature>
<dbReference type="OrthoDB" id="1696280at2759"/>
<feature type="transmembrane region" description="Helical" evidence="1">
    <location>
        <begin position="154"/>
        <end position="173"/>
    </location>
</feature>
<dbReference type="AlphaFoldDB" id="A0A812RFD0"/>
<keyword evidence="1" id="KW-0472">Membrane</keyword>
<evidence type="ECO:0000313" key="2">
    <source>
        <dbReference type="EMBL" id="CAE7439027.1"/>
    </source>
</evidence>
<keyword evidence="3" id="KW-1185">Reference proteome</keyword>
<comment type="caution">
    <text evidence="2">The sequence shown here is derived from an EMBL/GenBank/DDBJ whole genome shotgun (WGS) entry which is preliminary data.</text>
</comment>
<reference evidence="2" key="1">
    <citation type="submission" date="2021-02" db="EMBL/GenBank/DDBJ databases">
        <authorList>
            <person name="Dougan E. K."/>
            <person name="Rhodes N."/>
            <person name="Thang M."/>
            <person name="Chan C."/>
        </authorList>
    </citation>
    <scope>NUCLEOTIDE SEQUENCE</scope>
</reference>
<feature type="transmembrane region" description="Helical" evidence="1">
    <location>
        <begin position="232"/>
        <end position="254"/>
    </location>
</feature>
<organism evidence="2 3">
    <name type="scientific">Symbiodinium natans</name>
    <dbReference type="NCBI Taxonomy" id="878477"/>
    <lineage>
        <taxon>Eukaryota</taxon>
        <taxon>Sar</taxon>
        <taxon>Alveolata</taxon>
        <taxon>Dinophyceae</taxon>
        <taxon>Suessiales</taxon>
        <taxon>Symbiodiniaceae</taxon>
        <taxon>Symbiodinium</taxon>
    </lineage>
</organism>
<proteinExistence type="predicted"/>
<feature type="transmembrane region" description="Helical" evidence="1">
    <location>
        <begin position="260"/>
        <end position="279"/>
    </location>
</feature>
<keyword evidence="1" id="KW-0812">Transmembrane</keyword>
<sequence length="303" mass="33234">MLFSQLASCELCWYHRMRQPRVLSQLLHGVVDLLECSGALALVGNSKVLSSGFDLKTMMQGPEAAKQLINAGAALIERLVLFPRPVVIGVLLSALMASAVVTVETQDASPPSDAKRTSELQLVQDGRDTKFLSSAKVAALMENGDDIKSKIEPVWINVAVLAAFMCSVSASFLTAEIQDPVLLEAVLMTSYLSVLLLMASVVLLTINLYLLCFTTDVRAVILWLGRRCSIPIIFCFAGIVLMLAAIIFLLRARLGDRPSFWVIVGITLVTFVYCFYFLATSQRMNLRQLNADLDAKLADLKKQ</sequence>
<dbReference type="EMBL" id="CAJNDS010002336">
    <property type="protein sequence ID" value="CAE7439027.1"/>
    <property type="molecule type" value="Genomic_DNA"/>
</dbReference>
<name>A0A812RFD0_9DINO</name>